<evidence type="ECO:0000313" key="2">
    <source>
        <dbReference type="EMBL" id="SFL47995.1"/>
    </source>
</evidence>
<protein>
    <submittedName>
        <fullName evidence="2">IstB-like ATP binding protein</fullName>
    </submittedName>
</protein>
<dbReference type="InterPro" id="IPR002611">
    <property type="entry name" value="IstB_ATP-bd"/>
</dbReference>
<dbReference type="SUPFAM" id="SSF52540">
    <property type="entry name" value="P-loop containing nucleoside triphosphate hydrolases"/>
    <property type="match status" value="1"/>
</dbReference>
<dbReference type="EMBL" id="FOTJ01000012">
    <property type="protein sequence ID" value="SFL47995.1"/>
    <property type="molecule type" value="Genomic_DNA"/>
</dbReference>
<name>A0A1I4I0P6_9LACT</name>
<evidence type="ECO:0000313" key="3">
    <source>
        <dbReference type="Proteomes" id="UP000181969"/>
    </source>
</evidence>
<reference evidence="2 3" key="1">
    <citation type="submission" date="2016-10" db="EMBL/GenBank/DDBJ databases">
        <authorList>
            <person name="de Groot N.N."/>
        </authorList>
    </citation>
    <scope>NUCLEOTIDE SEQUENCE [LARGE SCALE GENOMIC DNA]</scope>
    <source>
        <strain evidence="2 3">M79</strain>
    </source>
</reference>
<proteinExistence type="predicted"/>
<feature type="domain" description="IstB-like ATP-binding" evidence="1">
    <location>
        <begin position="2"/>
        <end position="85"/>
    </location>
</feature>
<dbReference type="GO" id="GO:0005524">
    <property type="term" value="F:ATP binding"/>
    <property type="evidence" value="ECO:0007669"/>
    <property type="project" value="InterPro"/>
</dbReference>
<organism evidence="2 3">
    <name type="scientific">Lactococcus garvieae</name>
    <dbReference type="NCBI Taxonomy" id="1363"/>
    <lineage>
        <taxon>Bacteria</taxon>
        <taxon>Bacillati</taxon>
        <taxon>Bacillota</taxon>
        <taxon>Bacilli</taxon>
        <taxon>Lactobacillales</taxon>
        <taxon>Streptococcaceae</taxon>
        <taxon>Lactococcus</taxon>
    </lineage>
</organism>
<evidence type="ECO:0000259" key="1">
    <source>
        <dbReference type="Pfam" id="PF01695"/>
    </source>
</evidence>
<gene>
    <name evidence="2" type="ORF">SAMN05216438_11212</name>
</gene>
<dbReference type="InterPro" id="IPR027417">
    <property type="entry name" value="P-loop_NTPase"/>
</dbReference>
<sequence length="89" mass="10115">MDFDFLFQPKLNKAEIVDLHTLRFLDNKDNILFIGNSGVEKTHLAISLALEVLDKGFSAHFILSNDLVNKLLKAQDKGTLERAIKIYQV</sequence>
<dbReference type="Gene3D" id="3.40.50.300">
    <property type="entry name" value="P-loop containing nucleotide triphosphate hydrolases"/>
    <property type="match status" value="1"/>
</dbReference>
<dbReference type="AlphaFoldDB" id="A0A1I4I0P6"/>
<dbReference type="Pfam" id="PF01695">
    <property type="entry name" value="IstB_IS21"/>
    <property type="match status" value="1"/>
</dbReference>
<dbReference type="Proteomes" id="UP000181969">
    <property type="component" value="Unassembled WGS sequence"/>
</dbReference>
<accession>A0A1I4I0P6</accession>